<accession>A0A317QNI7</accession>
<dbReference type="GO" id="GO:0006281">
    <property type="term" value="P:DNA repair"/>
    <property type="evidence" value="ECO:0007669"/>
    <property type="project" value="InterPro"/>
</dbReference>
<name>A0A317QNI7_9ACTN</name>
<evidence type="ECO:0000313" key="1">
    <source>
        <dbReference type="EMBL" id="PWW24912.1"/>
    </source>
</evidence>
<dbReference type="Pfam" id="PF05866">
    <property type="entry name" value="RusA"/>
    <property type="match status" value="1"/>
</dbReference>
<dbReference type="InterPro" id="IPR008822">
    <property type="entry name" value="Endonuclease_RusA-like"/>
</dbReference>
<dbReference type="GO" id="GO:0006310">
    <property type="term" value="P:DNA recombination"/>
    <property type="evidence" value="ECO:0007669"/>
    <property type="project" value="InterPro"/>
</dbReference>
<sequence>MAVQVAGRPSSCSTAATAPWKQAVRAAIEAEHVEPTIGRFAVSIGFRTPVPRNSNEAWDLDNLVKATLDAMEGVFGHRPWAGPPQPADDRVDYLVASKRTVAEGEEPGVTITVHIAR</sequence>
<dbReference type="Gene3D" id="3.30.1330.70">
    <property type="entry name" value="Holliday junction resolvase RusA"/>
    <property type="match status" value="1"/>
</dbReference>
<gene>
    <name evidence="1" type="ORF">JD79_04104</name>
</gene>
<keyword evidence="1" id="KW-0540">Nuclease</keyword>
<keyword evidence="1" id="KW-0255">Endonuclease</keyword>
<dbReference type="SUPFAM" id="SSF103084">
    <property type="entry name" value="Holliday junction resolvase RusA"/>
    <property type="match status" value="1"/>
</dbReference>
<proteinExistence type="predicted"/>
<keyword evidence="2" id="KW-1185">Reference proteome</keyword>
<evidence type="ECO:0000313" key="2">
    <source>
        <dbReference type="Proteomes" id="UP000246661"/>
    </source>
</evidence>
<reference evidence="2" key="1">
    <citation type="submission" date="2018-05" db="EMBL/GenBank/DDBJ databases">
        <authorList>
            <person name="Klenk H.-P."/>
            <person name="Huntemann M."/>
            <person name="Clum A."/>
            <person name="Pillay M."/>
            <person name="Palaniappan K."/>
            <person name="Varghese N."/>
            <person name="Mikhailova N."/>
            <person name="Stamatis D."/>
            <person name="Reddy T."/>
            <person name="Daum C."/>
            <person name="Shapiro N."/>
            <person name="Ivanova N."/>
            <person name="Kyrpides N."/>
            <person name="Woyke T."/>
        </authorList>
    </citation>
    <scope>NUCLEOTIDE SEQUENCE [LARGE SCALE GENOMIC DNA]</scope>
    <source>
        <strain evidence="2">DSM 45417</strain>
    </source>
</reference>
<organism evidence="1 2">
    <name type="scientific">Geodermatophilus normandii</name>
    <dbReference type="NCBI Taxonomy" id="1137989"/>
    <lineage>
        <taxon>Bacteria</taxon>
        <taxon>Bacillati</taxon>
        <taxon>Actinomycetota</taxon>
        <taxon>Actinomycetes</taxon>
        <taxon>Geodermatophilales</taxon>
        <taxon>Geodermatophilaceae</taxon>
        <taxon>Geodermatophilus</taxon>
    </lineage>
</organism>
<dbReference type="Proteomes" id="UP000246661">
    <property type="component" value="Unassembled WGS sequence"/>
</dbReference>
<dbReference type="GO" id="GO:0004519">
    <property type="term" value="F:endonuclease activity"/>
    <property type="evidence" value="ECO:0007669"/>
    <property type="project" value="UniProtKB-KW"/>
</dbReference>
<dbReference type="GO" id="GO:0000287">
    <property type="term" value="F:magnesium ion binding"/>
    <property type="evidence" value="ECO:0007669"/>
    <property type="project" value="InterPro"/>
</dbReference>
<dbReference type="EMBL" id="QGTX01000001">
    <property type="protein sequence ID" value="PWW24912.1"/>
    <property type="molecule type" value="Genomic_DNA"/>
</dbReference>
<keyword evidence="1" id="KW-0378">Hydrolase</keyword>
<comment type="caution">
    <text evidence="1">The sequence shown here is derived from an EMBL/GenBank/DDBJ whole genome shotgun (WGS) entry which is preliminary data.</text>
</comment>
<dbReference type="AlphaFoldDB" id="A0A317QNI7"/>
<protein>
    <submittedName>
        <fullName evidence="1">Holliday junction resolvase RusA-like endonuclease</fullName>
    </submittedName>
</protein>
<dbReference type="InterPro" id="IPR036614">
    <property type="entry name" value="RusA-like_sf"/>
</dbReference>